<feature type="region of interest" description="Disordered" evidence="1">
    <location>
        <begin position="30"/>
        <end position="69"/>
    </location>
</feature>
<dbReference type="AlphaFoldDB" id="A0A4P2QND8"/>
<evidence type="ECO:0000313" key="5">
    <source>
        <dbReference type="Proteomes" id="UP000295497"/>
    </source>
</evidence>
<keyword evidence="2" id="KW-0472">Membrane</keyword>
<gene>
    <name evidence="4" type="ORF">SOCE836_035170</name>
</gene>
<keyword evidence="2" id="KW-0812">Transmembrane</keyword>
<evidence type="ECO:0000256" key="1">
    <source>
        <dbReference type="SAM" id="MobiDB-lite"/>
    </source>
</evidence>
<sequence>MTSTTRRIGHARLGLELLIGAALVGRAAPAYAQQQPQQHQPESQAHPESQPQSPVRPWHQGVSEERKQKAEQLFQEGRELHRSLLLAEAREKYEEALSHWEQPELRFYLGSVLMRTGLPLSAYENLQKALQWGGGALAPHIEAEARAAMRELMNQELAVIEIRCDEPGAAVLLNGKPWFIGPGAARRLVIPGEHIVTARKAGYYLIVQPVVVLAGKRASGTIRLSIDATITERRWQAWWAPWSVVGAGAALGLLGAGLTWQANTHHDETAQRLQRDCGTMCSADDGSAYDQSVLENRIAIGSFIAGGTALIAGGVLVYVNRPRTYRTEDRGNMRVELTPVVAAGTGGLSTRISF</sequence>
<dbReference type="InterPro" id="IPR011990">
    <property type="entry name" value="TPR-like_helical_dom_sf"/>
</dbReference>
<evidence type="ECO:0000313" key="4">
    <source>
        <dbReference type="EMBL" id="AUX31388.1"/>
    </source>
</evidence>
<dbReference type="SUPFAM" id="SSF48452">
    <property type="entry name" value="TPR-like"/>
    <property type="match status" value="1"/>
</dbReference>
<evidence type="ECO:0008006" key="6">
    <source>
        <dbReference type="Google" id="ProtNLM"/>
    </source>
</evidence>
<dbReference type="EMBL" id="CP012672">
    <property type="protein sequence ID" value="AUX31388.1"/>
    <property type="molecule type" value="Genomic_DNA"/>
</dbReference>
<reference evidence="4 5" key="1">
    <citation type="submission" date="2015-09" db="EMBL/GenBank/DDBJ databases">
        <title>Sorangium comparison.</title>
        <authorList>
            <person name="Zaburannyi N."/>
            <person name="Bunk B."/>
            <person name="Overmann J."/>
            <person name="Mueller R."/>
        </authorList>
    </citation>
    <scope>NUCLEOTIDE SEQUENCE [LARGE SCALE GENOMIC DNA]</scope>
    <source>
        <strain evidence="4 5">So ce836</strain>
    </source>
</reference>
<protein>
    <recommendedName>
        <fullName evidence="6">PEGA domain-containing protein</fullName>
    </recommendedName>
</protein>
<feature type="transmembrane region" description="Helical" evidence="2">
    <location>
        <begin position="298"/>
        <end position="319"/>
    </location>
</feature>
<feature type="compositionally biased region" description="Low complexity" evidence="1">
    <location>
        <begin position="30"/>
        <end position="48"/>
    </location>
</feature>
<name>A0A4P2QND8_SORCE</name>
<keyword evidence="2" id="KW-1133">Transmembrane helix</keyword>
<feature type="chain" id="PRO_5020825376" description="PEGA domain-containing protein" evidence="3">
    <location>
        <begin position="33"/>
        <end position="354"/>
    </location>
</feature>
<dbReference type="Gene3D" id="1.25.40.10">
    <property type="entry name" value="Tetratricopeptide repeat domain"/>
    <property type="match status" value="1"/>
</dbReference>
<keyword evidence="3" id="KW-0732">Signal</keyword>
<proteinExistence type="predicted"/>
<dbReference type="Proteomes" id="UP000295497">
    <property type="component" value="Chromosome"/>
</dbReference>
<evidence type="ECO:0000256" key="3">
    <source>
        <dbReference type="SAM" id="SignalP"/>
    </source>
</evidence>
<evidence type="ECO:0000256" key="2">
    <source>
        <dbReference type="SAM" id="Phobius"/>
    </source>
</evidence>
<organism evidence="4 5">
    <name type="scientific">Sorangium cellulosum</name>
    <name type="common">Polyangium cellulosum</name>
    <dbReference type="NCBI Taxonomy" id="56"/>
    <lineage>
        <taxon>Bacteria</taxon>
        <taxon>Pseudomonadati</taxon>
        <taxon>Myxococcota</taxon>
        <taxon>Polyangia</taxon>
        <taxon>Polyangiales</taxon>
        <taxon>Polyangiaceae</taxon>
        <taxon>Sorangium</taxon>
    </lineage>
</organism>
<feature type="signal peptide" evidence="3">
    <location>
        <begin position="1"/>
        <end position="32"/>
    </location>
</feature>
<accession>A0A4P2QND8</accession>